<protein>
    <submittedName>
        <fullName evidence="2">Uncharacterized protein</fullName>
    </submittedName>
</protein>
<dbReference type="AlphaFoldDB" id="A0A453K4L0"/>
<reference evidence="3" key="1">
    <citation type="journal article" date="2014" name="Science">
        <title>Ancient hybridizations among the ancestral genomes of bread wheat.</title>
        <authorList>
            <consortium name="International Wheat Genome Sequencing Consortium,"/>
            <person name="Marcussen T."/>
            <person name="Sandve S.R."/>
            <person name="Heier L."/>
            <person name="Spannagl M."/>
            <person name="Pfeifer M."/>
            <person name="Jakobsen K.S."/>
            <person name="Wulff B.B."/>
            <person name="Steuernagel B."/>
            <person name="Mayer K.F."/>
            <person name="Olsen O.A."/>
        </authorList>
    </citation>
    <scope>NUCLEOTIDE SEQUENCE [LARGE SCALE GENOMIC DNA]</scope>
    <source>
        <strain evidence="3">cv. AL8/78</strain>
    </source>
</reference>
<reference evidence="2" key="3">
    <citation type="journal article" date="2017" name="Nature">
        <title>Genome sequence of the progenitor of the wheat D genome Aegilops tauschii.</title>
        <authorList>
            <person name="Luo M.C."/>
            <person name="Gu Y.Q."/>
            <person name="Puiu D."/>
            <person name="Wang H."/>
            <person name="Twardziok S.O."/>
            <person name="Deal K.R."/>
            <person name="Huo N."/>
            <person name="Zhu T."/>
            <person name="Wang L."/>
            <person name="Wang Y."/>
            <person name="McGuire P.E."/>
            <person name="Liu S."/>
            <person name="Long H."/>
            <person name="Ramasamy R.K."/>
            <person name="Rodriguez J.C."/>
            <person name="Van S.L."/>
            <person name="Yuan L."/>
            <person name="Wang Z."/>
            <person name="Xia Z."/>
            <person name="Xiao L."/>
            <person name="Anderson O.D."/>
            <person name="Ouyang S."/>
            <person name="Liang Y."/>
            <person name="Zimin A.V."/>
            <person name="Pertea G."/>
            <person name="Qi P."/>
            <person name="Bennetzen J.L."/>
            <person name="Dai X."/>
            <person name="Dawson M.W."/>
            <person name="Muller H.G."/>
            <person name="Kugler K."/>
            <person name="Rivarola-Duarte L."/>
            <person name="Spannagl M."/>
            <person name="Mayer K.F.X."/>
            <person name="Lu F.H."/>
            <person name="Bevan M.W."/>
            <person name="Leroy P."/>
            <person name="Li P."/>
            <person name="You F.M."/>
            <person name="Sun Q."/>
            <person name="Liu Z."/>
            <person name="Lyons E."/>
            <person name="Wicker T."/>
            <person name="Salzberg S.L."/>
            <person name="Devos K.M."/>
            <person name="Dvorak J."/>
        </authorList>
    </citation>
    <scope>NUCLEOTIDE SEQUENCE [LARGE SCALE GENOMIC DNA]</scope>
    <source>
        <strain evidence="2">cv. AL8/78</strain>
    </source>
</reference>
<sequence length="81" mass="9023">KFGKCISWTCSYFLLALYLLSLSLRILTNRIRTSQCISLTVEGPNPVSILVRLVLAPTDLVHGYNNREAQDDFASFGSVDT</sequence>
<dbReference type="EnsemblPlants" id="AET5Gv20286900.14">
    <property type="protein sequence ID" value="AET5Gv20286900.14"/>
    <property type="gene ID" value="AET5Gv20286900"/>
</dbReference>
<keyword evidence="1" id="KW-1133">Transmembrane helix</keyword>
<dbReference type="Gramene" id="AET5Gv20286900.14">
    <property type="protein sequence ID" value="AET5Gv20286900.14"/>
    <property type="gene ID" value="AET5Gv20286900"/>
</dbReference>
<reference evidence="3" key="2">
    <citation type="journal article" date="2017" name="Nat. Plants">
        <title>The Aegilops tauschii genome reveals multiple impacts of transposons.</title>
        <authorList>
            <person name="Zhao G."/>
            <person name="Zou C."/>
            <person name="Li K."/>
            <person name="Wang K."/>
            <person name="Li T."/>
            <person name="Gao L."/>
            <person name="Zhang X."/>
            <person name="Wang H."/>
            <person name="Yang Z."/>
            <person name="Liu X."/>
            <person name="Jiang W."/>
            <person name="Mao L."/>
            <person name="Kong X."/>
            <person name="Jiao Y."/>
            <person name="Jia J."/>
        </authorList>
    </citation>
    <scope>NUCLEOTIDE SEQUENCE [LARGE SCALE GENOMIC DNA]</scope>
    <source>
        <strain evidence="3">cv. AL8/78</strain>
    </source>
</reference>
<dbReference type="Proteomes" id="UP000015105">
    <property type="component" value="Chromosome 5D"/>
</dbReference>
<keyword evidence="3" id="KW-1185">Reference proteome</keyword>
<accession>A0A453K4L0</accession>
<evidence type="ECO:0000256" key="1">
    <source>
        <dbReference type="SAM" id="Phobius"/>
    </source>
</evidence>
<keyword evidence="1" id="KW-0812">Transmembrane</keyword>
<reference evidence="2" key="4">
    <citation type="submission" date="2019-03" db="UniProtKB">
        <authorList>
            <consortium name="EnsemblPlants"/>
        </authorList>
    </citation>
    <scope>IDENTIFICATION</scope>
</reference>
<name>A0A453K4L0_AEGTS</name>
<keyword evidence="1" id="KW-0472">Membrane</keyword>
<organism evidence="2 3">
    <name type="scientific">Aegilops tauschii subsp. strangulata</name>
    <name type="common">Goatgrass</name>
    <dbReference type="NCBI Taxonomy" id="200361"/>
    <lineage>
        <taxon>Eukaryota</taxon>
        <taxon>Viridiplantae</taxon>
        <taxon>Streptophyta</taxon>
        <taxon>Embryophyta</taxon>
        <taxon>Tracheophyta</taxon>
        <taxon>Spermatophyta</taxon>
        <taxon>Magnoliopsida</taxon>
        <taxon>Liliopsida</taxon>
        <taxon>Poales</taxon>
        <taxon>Poaceae</taxon>
        <taxon>BOP clade</taxon>
        <taxon>Pooideae</taxon>
        <taxon>Triticodae</taxon>
        <taxon>Triticeae</taxon>
        <taxon>Triticinae</taxon>
        <taxon>Aegilops</taxon>
    </lineage>
</organism>
<evidence type="ECO:0000313" key="3">
    <source>
        <dbReference type="Proteomes" id="UP000015105"/>
    </source>
</evidence>
<evidence type="ECO:0000313" key="2">
    <source>
        <dbReference type="EnsemblPlants" id="AET5Gv20286900.14"/>
    </source>
</evidence>
<feature type="transmembrane region" description="Helical" evidence="1">
    <location>
        <begin position="6"/>
        <end position="27"/>
    </location>
</feature>
<proteinExistence type="predicted"/>
<reference evidence="2" key="5">
    <citation type="journal article" date="2021" name="G3 (Bethesda)">
        <title>Aegilops tauschii genome assembly Aet v5.0 features greater sequence contiguity and improved annotation.</title>
        <authorList>
            <person name="Wang L."/>
            <person name="Zhu T."/>
            <person name="Rodriguez J.C."/>
            <person name="Deal K.R."/>
            <person name="Dubcovsky J."/>
            <person name="McGuire P.E."/>
            <person name="Lux T."/>
            <person name="Spannagl M."/>
            <person name="Mayer K.F.X."/>
            <person name="Baldrich P."/>
            <person name="Meyers B.C."/>
            <person name="Huo N."/>
            <person name="Gu Y.Q."/>
            <person name="Zhou H."/>
            <person name="Devos K.M."/>
            <person name="Bennetzen J.L."/>
            <person name="Unver T."/>
            <person name="Budak H."/>
            <person name="Gulick P.J."/>
            <person name="Galiba G."/>
            <person name="Kalapos B."/>
            <person name="Nelson D.R."/>
            <person name="Li P."/>
            <person name="You F.M."/>
            <person name="Luo M.C."/>
            <person name="Dvorak J."/>
        </authorList>
    </citation>
    <scope>NUCLEOTIDE SEQUENCE [LARGE SCALE GENOMIC DNA]</scope>
    <source>
        <strain evidence="2">cv. AL8/78</strain>
    </source>
</reference>